<reference evidence="3" key="1">
    <citation type="submission" date="2009-08" db="EMBL/GenBank/DDBJ databases">
        <authorList>
            <consortium name="US DOE Joint Genome Institute"/>
            <person name="Lucas S."/>
            <person name="Copeland A."/>
            <person name="Lapidus A."/>
            <person name="Glavina del Rio T."/>
            <person name="Dalin E."/>
            <person name="Tice H."/>
            <person name="Bruce D."/>
            <person name="Barry K."/>
            <person name="Pitluck S."/>
            <person name="Lowry S."/>
            <person name="Larimer F."/>
            <person name="Land M."/>
            <person name="Hauser L."/>
            <person name="Kyrpides N."/>
            <person name="Ivanova N."/>
            <person name="McMahon K.D."/>
            <person name="Hugenholtz P."/>
        </authorList>
    </citation>
    <scope>NUCLEOTIDE SEQUENCE</scope>
    <source>
        <strain evidence="3">UW-1</strain>
        <plasmid evidence="3">pAph01</plasmid>
    </source>
</reference>
<dbReference type="EMBL" id="CP001716">
    <property type="protein sequence ID" value="ACV37734.1"/>
    <property type="molecule type" value="Genomic_DNA"/>
</dbReference>
<dbReference type="InterPro" id="IPR021104">
    <property type="entry name" value="KfrA_DNA-bd_N"/>
</dbReference>
<reference evidence="3" key="2">
    <citation type="submission" date="2009-09" db="EMBL/GenBank/DDBJ databases">
        <title>Complete sequence of plasmid1 of Candidatus Accumulibacter phosphatis clade IIA str. UW-1.</title>
        <authorList>
            <consortium name="US DOE Joint Genome Institute"/>
            <person name="Martin H.G."/>
            <person name="Ivanova N."/>
            <person name="Kunin V."/>
            <person name="Warnecke F."/>
            <person name="Barry K."/>
            <person name="He S."/>
            <person name="Salamov A."/>
            <person name="Szeto E."/>
            <person name="Dalin E."/>
            <person name="Pangilinan J.L."/>
            <person name="Lapidus A."/>
            <person name="Lowry S."/>
            <person name="Kyrpides N.C."/>
            <person name="McMahon K.D."/>
            <person name="Hugenholtz P."/>
        </authorList>
    </citation>
    <scope>NUCLEOTIDE SEQUENCE [LARGE SCALE GENOMIC DNA]</scope>
    <source>
        <strain evidence="3">UW-1</strain>
        <plasmid evidence="3">pAph01</plasmid>
        <plasmid>UW-1</plasmid>
    </source>
</reference>
<accession>C7RVS4</accession>
<organism evidence="3">
    <name type="scientific">Accumulibacter regalis</name>
    <dbReference type="NCBI Taxonomy" id="522306"/>
    <lineage>
        <taxon>Bacteria</taxon>
        <taxon>Pseudomonadati</taxon>
        <taxon>Pseudomonadota</taxon>
        <taxon>Betaproteobacteria</taxon>
        <taxon>Candidatus Accumulibacter</taxon>
    </lineage>
</organism>
<dbReference type="AlphaFoldDB" id="C7RVS4"/>
<dbReference type="KEGG" id="app:CAP2UW1_4601"/>
<protein>
    <recommendedName>
        <fullName evidence="2">KfrA N-terminal DNA-binding domain-containing protein</fullName>
    </recommendedName>
</protein>
<evidence type="ECO:0000259" key="2">
    <source>
        <dbReference type="Pfam" id="PF11740"/>
    </source>
</evidence>
<feature type="region of interest" description="Disordered" evidence="1">
    <location>
        <begin position="185"/>
        <end position="217"/>
    </location>
</feature>
<name>C7RVS4_ACCRE</name>
<geneLocation type="plasmid" evidence="3">
    <name>pAph01</name>
</geneLocation>
<feature type="domain" description="KfrA N-terminal DNA-binding" evidence="2">
    <location>
        <begin position="9"/>
        <end position="126"/>
    </location>
</feature>
<proteinExistence type="predicted"/>
<keyword evidence="3" id="KW-0614">Plasmid</keyword>
<evidence type="ECO:0000256" key="1">
    <source>
        <dbReference type="SAM" id="MobiDB-lite"/>
    </source>
</evidence>
<evidence type="ECO:0000313" key="3">
    <source>
        <dbReference type="EMBL" id="ACV37734.1"/>
    </source>
</evidence>
<sequence>MARTSAVEYERVAEACSSLFLEGKSPSFESVYELIGRKGGAKVVQGMIADWRKEMANRFMAGRTNPDLPEELITESDKVLTVVWHLALEKSDAAYADERSRLGQARVDMAAAVTQAQERAAEFEREALSLQGERQALQARLQGSQAEIEDLRQRLSDTTTLLRARDEQIGQMREDGARLANTLESERRNHEAELLAERDRHEQAVNAERQRAHESVEREREIAAGERQYLMRQTDEIRQAAKANEAVLKEQLQEAKSFAESFQARAGRAESEAAFWRGKAEAAAEESGRWQRASEEAAGKIDGLQGRIRILEHELAQRAPEESPTEKPAN</sequence>
<dbReference type="OrthoDB" id="9179597at2"/>
<dbReference type="HOGENOM" id="CLU_840976_0_0_4"/>
<gene>
    <name evidence="3" type="ordered locus">CAP2UW1_4601</name>
</gene>
<dbReference type="Pfam" id="PF11740">
    <property type="entry name" value="KfrA_N"/>
    <property type="match status" value="1"/>
</dbReference>